<dbReference type="Pfam" id="PF12568">
    <property type="entry name" value="PanZ"/>
    <property type="match status" value="1"/>
</dbReference>
<dbReference type="InterPro" id="IPR040448">
    <property type="entry name" value="PanZ_GNAT"/>
</dbReference>
<organism evidence="6 8">
    <name type="scientific">Citrobacter braakii</name>
    <dbReference type="NCBI Taxonomy" id="57706"/>
    <lineage>
        <taxon>Bacteria</taxon>
        <taxon>Pseudomonadati</taxon>
        <taxon>Pseudomonadota</taxon>
        <taxon>Gammaproteobacteria</taxon>
        <taxon>Enterobacterales</taxon>
        <taxon>Enterobacteriaceae</taxon>
        <taxon>Citrobacter</taxon>
        <taxon>Citrobacter freundii complex</taxon>
    </lineage>
</organism>
<evidence type="ECO:0000313" key="4">
    <source>
        <dbReference type="EMBL" id="MBD3122591.1"/>
    </source>
</evidence>
<dbReference type="EMBL" id="JACXSK010000003">
    <property type="protein sequence ID" value="MBD3122591.1"/>
    <property type="molecule type" value="Genomic_DNA"/>
</dbReference>
<evidence type="ECO:0000313" key="8">
    <source>
        <dbReference type="Proteomes" id="UP000192573"/>
    </source>
</evidence>
<dbReference type="EMBL" id="JACLAH010000006">
    <property type="protein sequence ID" value="MBC2648713.1"/>
    <property type="molecule type" value="Genomic_DNA"/>
</dbReference>
<dbReference type="InterPro" id="IPR016181">
    <property type="entry name" value="Acyl_CoA_acyltransferase"/>
</dbReference>
<reference evidence="6 8" key="2">
    <citation type="submission" date="2017-03" db="EMBL/GenBank/DDBJ databases">
        <authorList>
            <person name="Afonso C.L."/>
            <person name="Miller P.J."/>
            <person name="Scott M.A."/>
            <person name="Spackman E."/>
            <person name="Goraichik I."/>
            <person name="Dimitrov K.M."/>
            <person name="Suarez D.L."/>
            <person name="Swayne D.E."/>
        </authorList>
    </citation>
    <scope>NUCLEOTIDE SEQUENCE [LARGE SCALE GENOMIC DNA]</scope>
    <source>
        <strain evidence="6 8">ATCC 51113</strain>
    </source>
</reference>
<proteinExistence type="inferred from homology"/>
<dbReference type="GO" id="GO:0031638">
    <property type="term" value="P:zymogen activation"/>
    <property type="evidence" value="ECO:0007669"/>
    <property type="project" value="InterPro"/>
</dbReference>
<dbReference type="GO" id="GO:0016747">
    <property type="term" value="F:acyltransferase activity, transferring groups other than amino-acyl groups"/>
    <property type="evidence" value="ECO:0007669"/>
    <property type="project" value="InterPro"/>
</dbReference>
<feature type="domain" description="N-acetyltransferase" evidence="2">
    <location>
        <begin position="1"/>
        <end position="127"/>
    </location>
</feature>
<evidence type="ECO:0000259" key="2">
    <source>
        <dbReference type="PROSITE" id="PS51186"/>
    </source>
</evidence>
<feature type="binding site" evidence="1">
    <location>
        <begin position="72"/>
        <end position="79"/>
    </location>
    <ligand>
        <name>CoA</name>
        <dbReference type="ChEBI" id="CHEBI:57287"/>
    </ligand>
</feature>
<dbReference type="RefSeq" id="WP_016154837.1">
    <property type="nucleotide sequence ID" value="NZ_AP026382.1"/>
</dbReference>
<evidence type="ECO:0000313" key="3">
    <source>
        <dbReference type="EMBL" id="MBC2648713.1"/>
    </source>
</evidence>
<dbReference type="GO" id="GO:0015940">
    <property type="term" value="P:pantothenate biosynthetic process"/>
    <property type="evidence" value="ECO:0007669"/>
    <property type="project" value="UniProtKB-UniRule"/>
</dbReference>
<reference evidence="4" key="4">
    <citation type="submission" date="2020-09" db="EMBL/GenBank/DDBJ databases">
        <title>Characterization of IncC plasmids in Enterobacterales of food-producing animals originating from China.</title>
        <authorList>
            <person name="Zhang Y."/>
            <person name="Lei C.-W."/>
        </authorList>
    </citation>
    <scope>NUCLEOTIDE SEQUENCE</scope>
    <source>
        <strain evidence="4">CC1</strain>
    </source>
</reference>
<dbReference type="OrthoDB" id="5736859at2"/>
<comment type="similarity">
    <text evidence="1">Belongs to the PanZ/PanM family.</text>
</comment>
<evidence type="ECO:0000313" key="6">
    <source>
        <dbReference type="EMBL" id="OQM41830.1"/>
    </source>
</evidence>
<dbReference type="PROSITE" id="PS51186">
    <property type="entry name" value="GNAT"/>
    <property type="match status" value="1"/>
</dbReference>
<comment type="function">
    <text evidence="1">Controls both the activation and catalytic activity of PanD in a coenzyme A (CoA)-dependent fashion.</text>
</comment>
<accession>A0A1R0FWP1</accession>
<dbReference type="Proteomes" id="UP000586346">
    <property type="component" value="Unassembled WGS sequence"/>
</dbReference>
<dbReference type="EMBL" id="MTCP01000005">
    <property type="protein sequence ID" value="OLY69023.1"/>
    <property type="molecule type" value="Genomic_DNA"/>
</dbReference>
<dbReference type="EMBL" id="NAEW01000005">
    <property type="protein sequence ID" value="OQM41830.1"/>
    <property type="molecule type" value="Genomic_DNA"/>
</dbReference>
<dbReference type="HAMAP" id="MF_02018">
    <property type="entry name" value="PanZ_PanM"/>
    <property type="match status" value="1"/>
</dbReference>
<comment type="subunit">
    <text evidence="1">Interacts with PanD in the presence of CoA.</text>
</comment>
<reference evidence="5 7" key="1">
    <citation type="submission" date="2017-01" db="EMBL/GenBank/DDBJ databases">
        <title>First report of the plasmid-mediated mcr-1 gene in Citrobacter freudii.</title>
        <authorList>
            <person name="Liu J."/>
            <person name="Yang Y."/>
            <person name="Li Y."/>
            <person name="Liu D."/>
            <person name="Tuo H."/>
            <person name="Davis M."/>
            <person name="Zhang A."/>
        </authorList>
    </citation>
    <scope>NUCLEOTIDE SEQUENCE [LARGE SCALE GENOMIC DNA]</scope>
    <source>
        <strain evidence="5 7">SCC4</strain>
    </source>
</reference>
<evidence type="ECO:0000313" key="9">
    <source>
        <dbReference type="Proteomes" id="UP000586346"/>
    </source>
</evidence>
<dbReference type="GeneID" id="66272442"/>
<evidence type="ECO:0000313" key="7">
    <source>
        <dbReference type="Proteomes" id="UP000185597"/>
    </source>
</evidence>
<dbReference type="NCBIfam" id="NF033213">
    <property type="entry name" value="matur_PanM"/>
    <property type="match status" value="1"/>
</dbReference>
<dbReference type="InterPro" id="IPR032900">
    <property type="entry name" value="PanZ"/>
</dbReference>
<evidence type="ECO:0000313" key="5">
    <source>
        <dbReference type="EMBL" id="OLY69023.1"/>
    </source>
</evidence>
<keyword evidence="6" id="KW-0808">Transferase</keyword>
<protein>
    <recommendedName>
        <fullName evidence="1">PanD regulatory factor</fullName>
    </recommendedName>
</protein>
<reference evidence="3 9" key="3">
    <citation type="submission" date="2020-08" db="EMBL/GenBank/DDBJ databases">
        <title>Emergence and comparative genomics analysis of Citrobacter in Fennec fox imported from North Africa to China.</title>
        <authorList>
            <person name="Zheng B."/>
        </authorList>
    </citation>
    <scope>NUCLEOTIDE SEQUENCE [LARGE SCALE GENOMIC DNA]</scope>
    <source>
        <strain evidence="3 9">FF371</strain>
    </source>
</reference>
<dbReference type="SUPFAM" id="SSF55729">
    <property type="entry name" value="Acyl-CoA N-acyltransferases (Nat)"/>
    <property type="match status" value="1"/>
</dbReference>
<keyword evidence="1" id="KW-0566">Pantothenate biosynthesis</keyword>
<dbReference type="Proteomes" id="UP000605024">
    <property type="component" value="Unassembled WGS sequence"/>
</dbReference>
<name>A0A1R0FWP1_CITBR</name>
<evidence type="ECO:0000256" key="1">
    <source>
        <dbReference type="HAMAP-Rule" id="MF_02018"/>
    </source>
</evidence>
<dbReference type="Proteomes" id="UP000192573">
    <property type="component" value="Unassembled WGS sequence"/>
</dbReference>
<dbReference type="AlphaFoldDB" id="A0A1R0FWP1"/>
<feature type="binding site" evidence="1">
    <location>
        <begin position="66"/>
        <end position="68"/>
    </location>
    <ligand>
        <name>CoA</name>
        <dbReference type="ChEBI" id="CHEBI:57287"/>
    </ligand>
</feature>
<dbReference type="Gene3D" id="3.40.630.30">
    <property type="match status" value="1"/>
</dbReference>
<dbReference type="Proteomes" id="UP000185597">
    <property type="component" value="Unassembled WGS sequence"/>
</dbReference>
<gene>
    <name evidence="3" type="primary">panM</name>
    <name evidence="1" type="synonym">panZ</name>
    <name evidence="5" type="ORF">BWD41_13165</name>
    <name evidence="6" type="ORF">BZK42_13610</name>
    <name evidence="3" type="ORF">H6P72_19080</name>
    <name evidence="4" type="ORF">ID160_07890</name>
</gene>
<keyword evidence="9" id="KW-1185">Reference proteome</keyword>
<sequence length="127" mass="14492">MKLTIVRLDNFSDQDLIDLGKIWPEYSASSLSVDETHRIYAARFNERLLGAVRVTLSGTQGALDSLRVRDITRRRGVGQYLIEEVIRENPDVSSWWMADVGVEDRSVMAAFMQVLGFTAQENGWEKR</sequence>
<comment type="caution">
    <text evidence="6">The sequence shown here is derived from an EMBL/GenBank/DDBJ whole genome shotgun (WGS) entry which is preliminary data.</text>
</comment>
<dbReference type="InterPro" id="IPR000182">
    <property type="entry name" value="GNAT_dom"/>
</dbReference>